<organism evidence="1 2">
    <name type="scientific">Chungangia koreensis</name>
    <dbReference type="NCBI Taxonomy" id="752657"/>
    <lineage>
        <taxon>Bacteria</taxon>
        <taxon>Bacillati</taxon>
        <taxon>Bacillota</taxon>
        <taxon>Bacilli</taxon>
        <taxon>Lactobacillales</taxon>
        <taxon>Chungangia</taxon>
    </lineage>
</organism>
<evidence type="ECO:0000313" key="1">
    <source>
        <dbReference type="EMBL" id="MFC4409999.1"/>
    </source>
</evidence>
<keyword evidence="2" id="KW-1185">Reference proteome</keyword>
<comment type="caution">
    <text evidence="1">The sequence shown here is derived from an EMBL/GenBank/DDBJ whole genome shotgun (WGS) entry which is preliminary data.</text>
</comment>
<dbReference type="RefSeq" id="WP_378153352.1">
    <property type="nucleotide sequence ID" value="NZ_JBHSEC010000006.1"/>
</dbReference>
<dbReference type="Proteomes" id="UP001595817">
    <property type="component" value="Unassembled WGS sequence"/>
</dbReference>
<evidence type="ECO:0000313" key="2">
    <source>
        <dbReference type="Proteomes" id="UP001595817"/>
    </source>
</evidence>
<dbReference type="EMBL" id="JBHSEC010000006">
    <property type="protein sequence ID" value="MFC4409999.1"/>
    <property type="molecule type" value="Genomic_DNA"/>
</dbReference>
<name>A0ABV8X4A9_9LACT</name>
<accession>A0ABV8X4A9</accession>
<protein>
    <submittedName>
        <fullName evidence="1">Uncharacterized protein</fullName>
    </submittedName>
</protein>
<reference evidence="2" key="1">
    <citation type="journal article" date="2019" name="Int. J. Syst. Evol. Microbiol.">
        <title>The Global Catalogue of Microorganisms (GCM) 10K type strain sequencing project: providing services to taxonomists for standard genome sequencing and annotation.</title>
        <authorList>
            <consortium name="The Broad Institute Genomics Platform"/>
            <consortium name="The Broad Institute Genome Sequencing Center for Infectious Disease"/>
            <person name="Wu L."/>
            <person name="Ma J."/>
        </authorList>
    </citation>
    <scope>NUCLEOTIDE SEQUENCE [LARGE SCALE GENOMIC DNA]</scope>
    <source>
        <strain evidence="2">CCUG 59778</strain>
    </source>
</reference>
<gene>
    <name evidence="1" type="ORF">ACFOZY_06045</name>
</gene>
<sequence length="60" mass="6640">MQGDSQVVTITVSDPAPFIARDIANTTANVFKREIVEIMSMNNVKILAEATAYEFQSPQH</sequence>
<proteinExistence type="predicted"/>